<protein>
    <submittedName>
        <fullName evidence="2">Beta-ketoacyl synthase chain length factor</fullName>
    </submittedName>
</protein>
<reference evidence="2 3" key="1">
    <citation type="submission" date="2019-09" db="EMBL/GenBank/DDBJ databases">
        <title>Sulfurimonas gotlandica sp. nov., a chemoautotrophic and psychrotolerant epsilonproteobacterium isolated from a pelagic redoxcline, and an emended description of the genus Sulfurimonas.</title>
        <authorList>
            <person name="Wang S."/>
            <person name="Jiang L."/>
            <person name="Shao S."/>
        </authorList>
    </citation>
    <scope>NUCLEOTIDE SEQUENCE [LARGE SCALE GENOMIC DNA]</scope>
    <source>
        <strain evidence="2 3">GYSZ_1</strain>
    </source>
</reference>
<evidence type="ECO:0000313" key="2">
    <source>
        <dbReference type="EMBL" id="QFR50198.1"/>
    </source>
</evidence>
<dbReference type="InterPro" id="IPR014030">
    <property type="entry name" value="Ketoacyl_synth_N"/>
</dbReference>
<dbReference type="EMBL" id="CP043617">
    <property type="protein sequence ID" value="QFR50198.1"/>
    <property type="molecule type" value="Genomic_DNA"/>
</dbReference>
<evidence type="ECO:0000259" key="1">
    <source>
        <dbReference type="Pfam" id="PF13723"/>
    </source>
</evidence>
<dbReference type="Pfam" id="PF13723">
    <property type="entry name" value="Ketoacyl-synt_2"/>
    <property type="match status" value="1"/>
</dbReference>
<dbReference type="KEGG" id="sulg:FJR48_10840"/>
<feature type="domain" description="Beta-ketoacyl synthase-like N-terminal" evidence="1">
    <location>
        <begin position="30"/>
        <end position="160"/>
    </location>
</feature>
<name>A0A5P8P376_9BACT</name>
<accession>A0A5P8P376</accession>
<dbReference type="AlphaFoldDB" id="A0A5P8P376"/>
<keyword evidence="3" id="KW-1185">Reference proteome</keyword>
<gene>
    <name evidence="2" type="ORF">FJR48_10840</name>
</gene>
<proteinExistence type="predicted"/>
<dbReference type="OrthoDB" id="5339142at2"/>
<organism evidence="2 3">
    <name type="scientific">Sulfurimonas lithotrophica</name>
    <dbReference type="NCBI Taxonomy" id="2590022"/>
    <lineage>
        <taxon>Bacteria</taxon>
        <taxon>Pseudomonadati</taxon>
        <taxon>Campylobacterota</taxon>
        <taxon>Epsilonproteobacteria</taxon>
        <taxon>Campylobacterales</taxon>
        <taxon>Sulfurimonadaceae</taxon>
        <taxon>Sulfurimonas</taxon>
    </lineage>
</organism>
<evidence type="ECO:0000313" key="3">
    <source>
        <dbReference type="Proteomes" id="UP000326944"/>
    </source>
</evidence>
<dbReference type="Proteomes" id="UP000326944">
    <property type="component" value="Chromosome"/>
</dbReference>
<sequence length="217" mass="23973">MLMKKVALKIISAAKVAAPKSIEDLDEKRIVPKMLLRRRLTRNAKVMLYLSDKCGFDGGKVVYGSCYSEIKETVVISDAILNKEPISPTSFQNSVYNSAPSYFSLVHQDRDEIITISSGMNSSRDALKTAALQALVSGEKILCVATECLNVKNIEQVNRCTTYLESGAAVVVEIDNDTTDACEIQGNGDRGILQSLQDLFKVVNMYENNQKKILIEL</sequence>